<dbReference type="EMBL" id="UPSH01000001">
    <property type="protein sequence ID" value="VBB18700.1"/>
    <property type="molecule type" value="Genomic_DNA"/>
</dbReference>
<dbReference type="Gene3D" id="3.30.160.60">
    <property type="entry name" value="Classic Zinc Finger"/>
    <property type="match status" value="1"/>
</dbReference>
<sequence>MQKTCQKCQKVFTRKESLAYHVQKNVCMKEQIAKINNNDNDNNANVDTDIDIDTDVNNILIPNEESVGSGTLSTKPTCKFCGKQFTTATNMYRHVNHTCRIKKNEDKNRDEIYDRLLKLEKENQLLKQEVSDIKRTVKVTKNVTHNTNNTKNITNNINRGTINNIVVVGYGHEDLTKLEKSELLKILQNGYYSTLKLTEVVHFNPKHPEYHNVYISNIKDKYAMMFDGNKWTLTTKEELINKIYDDKKNYIEENLEDFVESLTASRRKALDRWLETDDDDKKIREIKESIKLLLYNNKRIPLTTHKLKDEPLIEPADESAVKVVGKRISRSKKVIKDI</sequence>
<dbReference type="Proteomes" id="UP000594342">
    <property type="component" value="Unassembled WGS sequence"/>
</dbReference>
<accession>A0A5K0UAI3</accession>
<feature type="domain" description="C2H2-type" evidence="2">
    <location>
        <begin position="4"/>
        <end position="23"/>
    </location>
</feature>
<name>A0A5K0UAI3_9VIRU</name>
<evidence type="ECO:0000313" key="4">
    <source>
        <dbReference type="Proteomes" id="UP000594342"/>
    </source>
</evidence>
<dbReference type="InterPro" id="IPR013087">
    <property type="entry name" value="Znf_C2H2_type"/>
</dbReference>
<dbReference type="SUPFAM" id="SSF57667">
    <property type="entry name" value="beta-beta-alpha zinc fingers"/>
    <property type="match status" value="1"/>
</dbReference>
<reference evidence="3 4" key="1">
    <citation type="submission" date="2018-10" db="EMBL/GenBank/DDBJ databases">
        <authorList>
            <consortium name="IHU Genomes"/>
        </authorList>
    </citation>
    <scope>NUCLEOTIDE SEQUENCE [LARGE SCALE GENOMIC DNA]</scope>
    <source>
        <strain evidence="3 4">A1</strain>
    </source>
</reference>
<keyword evidence="4" id="KW-1185">Reference proteome</keyword>
<dbReference type="InterPro" id="IPR036236">
    <property type="entry name" value="Znf_C2H2_sf"/>
</dbReference>
<gene>
    <name evidence="3" type="ORF">YASMINEVIRUS_1232</name>
</gene>
<comment type="caution">
    <text evidence="3">The sequence shown here is derived from an EMBL/GenBank/DDBJ whole genome shotgun (WGS) entry which is preliminary data.</text>
</comment>
<dbReference type="Pfam" id="PF00096">
    <property type="entry name" value="zf-C2H2"/>
    <property type="match status" value="1"/>
</dbReference>
<keyword evidence="1" id="KW-0175">Coiled coil</keyword>
<feature type="coiled-coil region" evidence="1">
    <location>
        <begin position="102"/>
        <end position="136"/>
    </location>
</feature>
<evidence type="ECO:0000259" key="2">
    <source>
        <dbReference type="Pfam" id="PF00096"/>
    </source>
</evidence>
<proteinExistence type="predicted"/>
<protein>
    <recommendedName>
        <fullName evidence="2">C2H2-type domain-containing protein</fullName>
    </recommendedName>
</protein>
<evidence type="ECO:0000313" key="3">
    <source>
        <dbReference type="EMBL" id="VBB18700.1"/>
    </source>
</evidence>
<evidence type="ECO:0000256" key="1">
    <source>
        <dbReference type="SAM" id="Coils"/>
    </source>
</evidence>
<organism evidence="3 4">
    <name type="scientific">Yasminevirus sp. GU-2018</name>
    <dbReference type="NCBI Taxonomy" id="2420051"/>
    <lineage>
        <taxon>Viruses</taxon>
        <taxon>Varidnaviria</taxon>
        <taxon>Bamfordvirae</taxon>
        <taxon>Nucleocytoviricota</taxon>
        <taxon>Megaviricetes</taxon>
        <taxon>Imitervirales</taxon>
        <taxon>Mimiviridae</taxon>
        <taxon>Klosneuvirinae</taxon>
        <taxon>Yasminevirus</taxon>
        <taxon>Yasminevirus saudimassiliense</taxon>
    </lineage>
</organism>